<dbReference type="PROSITE" id="PS50929">
    <property type="entry name" value="ABC_TM1F"/>
    <property type="match status" value="1"/>
</dbReference>
<dbReference type="Proteomes" id="UP000325755">
    <property type="component" value="Chromosome"/>
</dbReference>
<dbReference type="CDD" id="cd18569">
    <property type="entry name" value="ABC_6TM_NHLM_bacteriocin"/>
    <property type="match status" value="1"/>
</dbReference>
<evidence type="ECO:0000256" key="1">
    <source>
        <dbReference type="ARBA" id="ARBA00004651"/>
    </source>
</evidence>
<dbReference type="GO" id="GO:0005886">
    <property type="term" value="C:plasma membrane"/>
    <property type="evidence" value="ECO:0007669"/>
    <property type="project" value="UniProtKB-SubCell"/>
</dbReference>
<dbReference type="GO" id="GO:0006508">
    <property type="term" value="P:proteolysis"/>
    <property type="evidence" value="ECO:0007669"/>
    <property type="project" value="InterPro"/>
</dbReference>
<evidence type="ECO:0000256" key="9">
    <source>
        <dbReference type="ARBA" id="ARBA00023136"/>
    </source>
</evidence>
<dbReference type="PROSITE" id="PS50990">
    <property type="entry name" value="PEPTIDASE_C39"/>
    <property type="match status" value="1"/>
</dbReference>
<dbReference type="KEGG" id="mmob:F6R98_11860"/>
<dbReference type="InterPro" id="IPR011527">
    <property type="entry name" value="ABC1_TM_dom"/>
</dbReference>
<evidence type="ECO:0000256" key="3">
    <source>
        <dbReference type="ARBA" id="ARBA00022475"/>
    </source>
</evidence>
<dbReference type="EMBL" id="CP044205">
    <property type="protein sequence ID" value="QFY43230.1"/>
    <property type="molecule type" value="Genomic_DNA"/>
</dbReference>
<keyword evidence="2" id="KW-0813">Transport</keyword>
<dbReference type="InterPro" id="IPR039421">
    <property type="entry name" value="Type_1_exporter"/>
</dbReference>
<dbReference type="Gene3D" id="1.20.1560.10">
    <property type="entry name" value="ABC transporter type 1, transmembrane domain"/>
    <property type="match status" value="1"/>
</dbReference>
<dbReference type="SUPFAM" id="SSF52540">
    <property type="entry name" value="P-loop containing nucleoside triphosphate hydrolases"/>
    <property type="match status" value="1"/>
</dbReference>
<feature type="domain" description="ABC transmembrane type-1" evidence="13">
    <location>
        <begin position="165"/>
        <end position="445"/>
    </location>
</feature>
<dbReference type="Gene3D" id="3.40.50.300">
    <property type="entry name" value="P-loop containing nucleotide triphosphate hydrolases"/>
    <property type="match status" value="1"/>
</dbReference>
<dbReference type="PROSITE" id="PS00211">
    <property type="entry name" value="ABC_TRANSPORTER_1"/>
    <property type="match status" value="1"/>
</dbReference>
<evidence type="ECO:0000256" key="7">
    <source>
        <dbReference type="ARBA" id="ARBA00022927"/>
    </source>
</evidence>
<dbReference type="PANTHER" id="PTHR24221:SF654">
    <property type="entry name" value="ATP-BINDING CASSETTE SUB-FAMILY B MEMBER 6"/>
    <property type="match status" value="1"/>
</dbReference>
<dbReference type="Pfam" id="PF00005">
    <property type="entry name" value="ABC_tran"/>
    <property type="match status" value="1"/>
</dbReference>
<dbReference type="GO" id="GO:0015031">
    <property type="term" value="P:protein transport"/>
    <property type="evidence" value="ECO:0007669"/>
    <property type="project" value="UniProtKB-KW"/>
</dbReference>
<sequence>MKAIKRARTPTILQMEAVECGAAALAIVLAYFGRRVPLEELRIACGVSRDGSKASNIVKAARTFGLEAKGHRHSIGELNKMPLPVILFWNFNHFLVLEGFGKKGRVYINDPASGPRVVTGAEFDKAYTGIVLSFAPTGEFQRGGGQKNLAQRLLPRLAGLHGALLFVVIATLGLVIPGLLMPTFTKVFIDDYLIGGHQDWVRPLLLGMACTAVVRAALTALQQNYLLRLDKRLAVSMSGSFFWHVLRLPVEFFQQRYAGDIAQRVGSNDTVAELLSGDLATNTVNLIMLVFFAALMFQYDVVLAVMSIIIAIINLLVLSKLNRVGRDGNLRMQQDHAKLMAATMGAIQMIETLKASGRESDFFMRWSGYMAKVLNTSQKVGLYSLTLGTLPTLLDAISHTAVLGYGGYQVMQGEMTVGTLVAFQSLMSSFMGPVGHLLGLVQKVQIIEADLTRLDDVLHYPVDPLTQDVESVDAGFVRLTGRLELCNVSFGYSPLDPPLIENLNLTLKPGQRIALVGGSGSGKSTIAKLIVGLNKPWGGEILFDGLQRSAIPRQVLVSSLAHVDQDIVLFEGTIRENLCLWDGSVPEGQMLQAAKDAQIHDVIGNRPGGYDGPVTERGSNFSGGQSQRLEIARALVHAPSLLVMDEATSALDPLTEKQIDDCIRRRGCACLIVAHRLSTIRDADEIIVLEHGKVVQRGTHDELLALGGLYANLIRME</sequence>
<feature type="transmembrane region" description="Helical" evidence="11">
    <location>
        <begin position="157"/>
        <end position="180"/>
    </location>
</feature>
<evidence type="ECO:0000313" key="15">
    <source>
        <dbReference type="EMBL" id="QFY43230.1"/>
    </source>
</evidence>
<dbReference type="Pfam" id="PF03412">
    <property type="entry name" value="Peptidase_C39"/>
    <property type="match status" value="1"/>
</dbReference>
<evidence type="ECO:0000256" key="2">
    <source>
        <dbReference type="ARBA" id="ARBA00022448"/>
    </source>
</evidence>
<reference evidence="15 16" key="1">
    <citation type="submission" date="2019-09" db="EMBL/GenBank/DDBJ databases">
        <title>Ecophysiology of the spiral-shaped methanotroph Methylospira mobilis as revealed by the complete genome sequence.</title>
        <authorList>
            <person name="Oshkin I.Y."/>
            <person name="Dedysh S.N."/>
            <person name="Miroshnikov K."/>
            <person name="Danilova O.V."/>
            <person name="Hakobyan A."/>
            <person name="Liesack W."/>
        </authorList>
    </citation>
    <scope>NUCLEOTIDE SEQUENCE [LARGE SCALE GENOMIC DNA]</scope>
    <source>
        <strain evidence="15 16">Shm1</strain>
    </source>
</reference>
<dbReference type="GO" id="GO:0140359">
    <property type="term" value="F:ABC-type transporter activity"/>
    <property type="evidence" value="ECO:0007669"/>
    <property type="project" value="InterPro"/>
</dbReference>
<dbReference type="RefSeq" id="WP_153249211.1">
    <property type="nucleotide sequence ID" value="NZ_CP044205.1"/>
</dbReference>
<proteinExistence type="predicted"/>
<dbReference type="AlphaFoldDB" id="A0A5Q0BHC4"/>
<keyword evidence="10" id="KW-0080">Bacteriocin transport</keyword>
<organism evidence="15 16">
    <name type="scientific">Candidatus Methylospira mobilis</name>
    <dbReference type="NCBI Taxonomy" id="1808979"/>
    <lineage>
        <taxon>Bacteria</taxon>
        <taxon>Pseudomonadati</taxon>
        <taxon>Pseudomonadota</taxon>
        <taxon>Gammaproteobacteria</taxon>
        <taxon>Methylococcales</taxon>
        <taxon>Methylococcaceae</taxon>
        <taxon>Candidatus Methylospira</taxon>
    </lineage>
</organism>
<dbReference type="InterPro" id="IPR003593">
    <property type="entry name" value="AAA+_ATPase"/>
</dbReference>
<keyword evidence="6" id="KW-0067">ATP-binding</keyword>
<evidence type="ECO:0000259" key="13">
    <source>
        <dbReference type="PROSITE" id="PS50929"/>
    </source>
</evidence>
<keyword evidence="8 11" id="KW-1133">Transmembrane helix</keyword>
<dbReference type="NCBIfam" id="TIGR03796">
    <property type="entry name" value="NHLM_micro_ABC1"/>
    <property type="match status" value="1"/>
</dbReference>
<evidence type="ECO:0000256" key="4">
    <source>
        <dbReference type="ARBA" id="ARBA00022692"/>
    </source>
</evidence>
<evidence type="ECO:0000256" key="8">
    <source>
        <dbReference type="ARBA" id="ARBA00022989"/>
    </source>
</evidence>
<evidence type="ECO:0000256" key="10">
    <source>
        <dbReference type="ARBA" id="ARBA00043264"/>
    </source>
</evidence>
<feature type="domain" description="Peptidase C39" evidence="14">
    <location>
        <begin position="14"/>
        <end position="134"/>
    </location>
</feature>
<dbReference type="SUPFAM" id="SSF90123">
    <property type="entry name" value="ABC transporter transmembrane region"/>
    <property type="match status" value="1"/>
</dbReference>
<comment type="subcellular location">
    <subcellularLocation>
        <location evidence="1">Cell membrane</location>
        <topology evidence="1">Multi-pass membrane protein</topology>
    </subcellularLocation>
</comment>
<feature type="domain" description="ABC transporter" evidence="12">
    <location>
        <begin position="483"/>
        <end position="716"/>
    </location>
</feature>
<dbReference type="InterPro" id="IPR027417">
    <property type="entry name" value="P-loop_NTPase"/>
</dbReference>
<evidence type="ECO:0000256" key="6">
    <source>
        <dbReference type="ARBA" id="ARBA00022840"/>
    </source>
</evidence>
<evidence type="ECO:0000256" key="11">
    <source>
        <dbReference type="SAM" id="Phobius"/>
    </source>
</evidence>
<dbReference type="SMART" id="SM00382">
    <property type="entry name" value="AAA"/>
    <property type="match status" value="1"/>
</dbReference>
<dbReference type="InParanoid" id="A0A5Q0BHC4"/>
<dbReference type="GO" id="GO:0005524">
    <property type="term" value="F:ATP binding"/>
    <property type="evidence" value="ECO:0007669"/>
    <property type="project" value="UniProtKB-KW"/>
</dbReference>
<accession>A0A5Q0BHC4</accession>
<keyword evidence="3" id="KW-1003">Cell membrane</keyword>
<keyword evidence="16" id="KW-1185">Reference proteome</keyword>
<keyword evidence="9 11" id="KW-0472">Membrane</keyword>
<feature type="transmembrane region" description="Helical" evidence="11">
    <location>
        <begin position="286"/>
        <end position="317"/>
    </location>
</feature>
<dbReference type="InterPro" id="IPR017871">
    <property type="entry name" value="ABC_transporter-like_CS"/>
</dbReference>
<dbReference type="GO" id="GO:0034040">
    <property type="term" value="F:ATPase-coupled lipid transmembrane transporter activity"/>
    <property type="evidence" value="ECO:0007669"/>
    <property type="project" value="TreeGrafter"/>
</dbReference>
<keyword evidence="5" id="KW-0547">Nucleotide-binding</keyword>
<evidence type="ECO:0000313" key="16">
    <source>
        <dbReference type="Proteomes" id="UP000325755"/>
    </source>
</evidence>
<dbReference type="InterPro" id="IPR022514">
    <property type="entry name" value="NHPM_micro_ABC1"/>
</dbReference>
<keyword evidence="7" id="KW-0653">Protein transport</keyword>
<gene>
    <name evidence="15" type="ORF">F6R98_11860</name>
</gene>
<protein>
    <submittedName>
        <fullName evidence="15">NHLP family bacteriocin export ABC transporter peptidase/permease/ATPase subunit</fullName>
    </submittedName>
</protein>
<dbReference type="GO" id="GO:0016887">
    <property type="term" value="F:ATP hydrolysis activity"/>
    <property type="evidence" value="ECO:0007669"/>
    <property type="project" value="InterPro"/>
</dbReference>
<dbReference type="GO" id="GO:0043213">
    <property type="term" value="P:bacteriocin transport"/>
    <property type="evidence" value="ECO:0007669"/>
    <property type="project" value="UniProtKB-KW"/>
</dbReference>
<dbReference type="FunFam" id="3.40.50.300:FF:000299">
    <property type="entry name" value="ABC transporter ATP-binding protein/permease"/>
    <property type="match status" value="1"/>
</dbReference>
<dbReference type="InterPro" id="IPR005074">
    <property type="entry name" value="Peptidase_C39"/>
</dbReference>
<dbReference type="OrthoDB" id="9759820at2"/>
<dbReference type="PROSITE" id="PS50893">
    <property type="entry name" value="ABC_TRANSPORTER_2"/>
    <property type="match status" value="1"/>
</dbReference>
<keyword evidence="4 11" id="KW-0812">Transmembrane</keyword>
<evidence type="ECO:0000259" key="12">
    <source>
        <dbReference type="PROSITE" id="PS50893"/>
    </source>
</evidence>
<dbReference type="Gene3D" id="3.90.70.10">
    <property type="entry name" value="Cysteine proteinases"/>
    <property type="match status" value="1"/>
</dbReference>
<dbReference type="PANTHER" id="PTHR24221">
    <property type="entry name" value="ATP-BINDING CASSETTE SUB-FAMILY B"/>
    <property type="match status" value="1"/>
</dbReference>
<evidence type="ECO:0000259" key="14">
    <source>
        <dbReference type="PROSITE" id="PS50990"/>
    </source>
</evidence>
<name>A0A5Q0BHC4_9GAMM</name>
<dbReference type="InterPro" id="IPR036640">
    <property type="entry name" value="ABC1_TM_sf"/>
</dbReference>
<evidence type="ECO:0000256" key="5">
    <source>
        <dbReference type="ARBA" id="ARBA00022741"/>
    </source>
</evidence>
<dbReference type="InterPro" id="IPR003439">
    <property type="entry name" value="ABC_transporter-like_ATP-bd"/>
</dbReference>
<dbReference type="Pfam" id="PF00664">
    <property type="entry name" value="ABC_membrane"/>
    <property type="match status" value="1"/>
</dbReference>
<dbReference type="GO" id="GO:0008233">
    <property type="term" value="F:peptidase activity"/>
    <property type="evidence" value="ECO:0007669"/>
    <property type="project" value="InterPro"/>
</dbReference>